<dbReference type="Proteomes" id="UP000076625">
    <property type="component" value="Unassembled WGS sequence"/>
</dbReference>
<evidence type="ECO:0000313" key="2">
    <source>
        <dbReference type="EMBL" id="KZE32464.1"/>
    </source>
</evidence>
<evidence type="ECO:0000313" key="3">
    <source>
        <dbReference type="Proteomes" id="UP000076625"/>
    </source>
</evidence>
<dbReference type="AlphaFoldDB" id="A0A165F8K2"/>
<evidence type="ECO:0008006" key="4">
    <source>
        <dbReference type="Google" id="ProtNLM"/>
    </source>
</evidence>
<keyword evidence="1" id="KW-0732">Signal</keyword>
<dbReference type="RefSeq" id="WP_066612272.1">
    <property type="nucleotide sequence ID" value="NZ_LQQU01000022.1"/>
</dbReference>
<proteinExistence type="predicted"/>
<dbReference type="SUPFAM" id="SSF51182">
    <property type="entry name" value="RmlC-like cupins"/>
    <property type="match status" value="1"/>
</dbReference>
<feature type="chain" id="PRO_5007857603" description="Cupin 2 conserved barrel domain-containing protein" evidence="1">
    <location>
        <begin position="26"/>
        <end position="193"/>
    </location>
</feature>
<reference evidence="3" key="1">
    <citation type="submission" date="2016-01" db="EMBL/GenBank/DDBJ databases">
        <title>Draft genome of Chromobacterium sp. F49.</title>
        <authorList>
            <person name="Hong K.W."/>
        </authorList>
    </citation>
    <scope>NUCLEOTIDE SEQUENCE [LARGE SCALE GENOMIC DNA]</scope>
    <source>
        <strain evidence="3">CN10</strain>
    </source>
</reference>
<dbReference type="CDD" id="cd06989">
    <property type="entry name" value="cupin_DRT102"/>
    <property type="match status" value="1"/>
</dbReference>
<gene>
    <name evidence="2" type="ORF">AVW16_11740</name>
</gene>
<dbReference type="OrthoDB" id="1433532at2"/>
<dbReference type="EMBL" id="LQQU01000022">
    <property type="protein sequence ID" value="KZE32464.1"/>
    <property type="molecule type" value="Genomic_DNA"/>
</dbReference>
<dbReference type="InterPro" id="IPR014710">
    <property type="entry name" value="RmlC-like_jellyroll"/>
</dbReference>
<protein>
    <recommendedName>
        <fullName evidence="4">Cupin 2 conserved barrel domain-containing protein</fullName>
    </recommendedName>
</protein>
<sequence length="193" mass="20311">MKVASRGRLAVALCLALGGPVAAWAAGEGTPGYGGGMGGNMDEMRDAMHDGMPGRGPGPGGMQPMFVESGQLKWVDAPPSLPKGAKLAVLSGDPGKPGPFTIRLMAPAGYTIPPHWHTRTENVTVISGVLYLGMGDKVEQSKARALRVGGFHSIDARVHHYAFTRRPAVVQLHGEGPFDIHYLNPADDPQKGK</sequence>
<dbReference type="STRING" id="1452487.AVW16_11740"/>
<dbReference type="InterPro" id="IPR011051">
    <property type="entry name" value="RmlC_Cupin_sf"/>
</dbReference>
<organism evidence="2 3">
    <name type="scientific">Crenobacter luteus</name>
    <dbReference type="NCBI Taxonomy" id="1452487"/>
    <lineage>
        <taxon>Bacteria</taxon>
        <taxon>Pseudomonadati</taxon>
        <taxon>Pseudomonadota</taxon>
        <taxon>Betaproteobacteria</taxon>
        <taxon>Neisseriales</taxon>
        <taxon>Neisseriaceae</taxon>
        <taxon>Crenobacter</taxon>
    </lineage>
</organism>
<keyword evidence="3" id="KW-1185">Reference proteome</keyword>
<name>A0A165F8K2_9NEIS</name>
<dbReference type="Gene3D" id="2.60.120.10">
    <property type="entry name" value="Jelly Rolls"/>
    <property type="match status" value="1"/>
</dbReference>
<comment type="caution">
    <text evidence="2">The sequence shown here is derived from an EMBL/GenBank/DDBJ whole genome shotgun (WGS) entry which is preliminary data.</text>
</comment>
<evidence type="ECO:0000256" key="1">
    <source>
        <dbReference type="SAM" id="SignalP"/>
    </source>
</evidence>
<accession>A0A165F8K2</accession>
<feature type="signal peptide" evidence="1">
    <location>
        <begin position="1"/>
        <end position="25"/>
    </location>
</feature>